<keyword evidence="1" id="KW-1133">Transmembrane helix</keyword>
<keyword evidence="1" id="KW-0812">Transmembrane</keyword>
<keyword evidence="3" id="KW-1185">Reference proteome</keyword>
<dbReference type="Proteomes" id="UP000557392">
    <property type="component" value="Unassembled WGS sequence"/>
</dbReference>
<evidence type="ECO:0000256" key="1">
    <source>
        <dbReference type="SAM" id="Phobius"/>
    </source>
</evidence>
<reference evidence="2 3" key="1">
    <citation type="submission" date="2020-08" db="EMBL/GenBank/DDBJ databases">
        <title>Genomic Encyclopedia of Type Strains, Phase IV (KMG-IV): sequencing the most valuable type-strain genomes for metagenomic binning, comparative biology and taxonomic classification.</title>
        <authorList>
            <person name="Goeker M."/>
        </authorList>
    </citation>
    <scope>NUCLEOTIDE SEQUENCE [LARGE SCALE GENOMIC DNA]</scope>
    <source>
        <strain evidence="2 3">DSM 101806</strain>
    </source>
</reference>
<organism evidence="2 3">
    <name type="scientific">Sphingomonas kyeonggiensis</name>
    <dbReference type="NCBI Taxonomy" id="1268553"/>
    <lineage>
        <taxon>Bacteria</taxon>
        <taxon>Pseudomonadati</taxon>
        <taxon>Pseudomonadota</taxon>
        <taxon>Alphaproteobacteria</taxon>
        <taxon>Sphingomonadales</taxon>
        <taxon>Sphingomonadaceae</taxon>
        <taxon>Sphingomonas</taxon>
    </lineage>
</organism>
<protein>
    <submittedName>
        <fullName evidence="2">Uncharacterized protein</fullName>
    </submittedName>
</protein>
<keyword evidence="1" id="KW-0472">Membrane</keyword>
<feature type="transmembrane region" description="Helical" evidence="1">
    <location>
        <begin position="84"/>
        <end position="103"/>
    </location>
</feature>
<dbReference type="RefSeq" id="WP_183997380.1">
    <property type="nucleotide sequence ID" value="NZ_JACIEH010000002.1"/>
</dbReference>
<gene>
    <name evidence="2" type="ORF">GGR46_002083</name>
</gene>
<dbReference type="AlphaFoldDB" id="A0A7W6JS04"/>
<evidence type="ECO:0000313" key="2">
    <source>
        <dbReference type="EMBL" id="MBB4098519.1"/>
    </source>
</evidence>
<dbReference type="EMBL" id="JACIEH010000002">
    <property type="protein sequence ID" value="MBB4098519.1"/>
    <property type="molecule type" value="Genomic_DNA"/>
</dbReference>
<sequence>MIPSSAPAIIGALAGRARRRIRAHFFALHAVTAEEAVPFVPQRPIEQRQFERMQRAGIIRQAGRGQYWFDLVAWQKDQDRTRAFLVPIVIALCVLAAGLITLLY</sequence>
<name>A0A7W6JS04_9SPHN</name>
<comment type="caution">
    <text evidence="2">The sequence shown here is derived from an EMBL/GenBank/DDBJ whole genome shotgun (WGS) entry which is preliminary data.</text>
</comment>
<proteinExistence type="predicted"/>
<accession>A0A7W6JS04</accession>
<evidence type="ECO:0000313" key="3">
    <source>
        <dbReference type="Proteomes" id="UP000557392"/>
    </source>
</evidence>